<evidence type="ECO:0000313" key="2">
    <source>
        <dbReference type="EMBL" id="KAH0460062.1"/>
    </source>
</evidence>
<protein>
    <submittedName>
        <fullName evidence="2">Uncharacterized protein</fullName>
    </submittedName>
</protein>
<gene>
    <name evidence="2" type="ORF">IEQ34_010725</name>
</gene>
<comment type="caution">
    <text evidence="2">The sequence shown here is derived from an EMBL/GenBank/DDBJ whole genome shotgun (WGS) entry which is preliminary data.</text>
</comment>
<name>A0AAV7GUE5_DENCH</name>
<accession>A0AAV7GUE5</accession>
<keyword evidence="3" id="KW-1185">Reference proteome</keyword>
<feature type="region of interest" description="Disordered" evidence="1">
    <location>
        <begin position="103"/>
        <end position="122"/>
    </location>
</feature>
<sequence length="175" mass="19977">MVWIQGKIDSVNTNVATINNYFTVMQEQLLMLYKISEEGSLPKNDLISRGKDKEFVIRWLRKPLNEHQTRITGLQCPLQRKFTNKGIESIKYSILSSNKEVNKHLDETNPTSPRLSNSDNSKAFKCPANGSRLRDSTSIVHSNHSPIALDLPPIHKLCHSRKSINRAPLLFEKEP</sequence>
<dbReference type="Proteomes" id="UP000775213">
    <property type="component" value="Unassembled WGS sequence"/>
</dbReference>
<dbReference type="EMBL" id="JAGFBR010000010">
    <property type="protein sequence ID" value="KAH0460062.1"/>
    <property type="molecule type" value="Genomic_DNA"/>
</dbReference>
<evidence type="ECO:0000256" key="1">
    <source>
        <dbReference type="SAM" id="MobiDB-lite"/>
    </source>
</evidence>
<evidence type="ECO:0000313" key="3">
    <source>
        <dbReference type="Proteomes" id="UP000775213"/>
    </source>
</evidence>
<dbReference type="AlphaFoldDB" id="A0AAV7GUE5"/>
<organism evidence="2 3">
    <name type="scientific">Dendrobium chrysotoxum</name>
    <name type="common">Orchid</name>
    <dbReference type="NCBI Taxonomy" id="161865"/>
    <lineage>
        <taxon>Eukaryota</taxon>
        <taxon>Viridiplantae</taxon>
        <taxon>Streptophyta</taxon>
        <taxon>Embryophyta</taxon>
        <taxon>Tracheophyta</taxon>
        <taxon>Spermatophyta</taxon>
        <taxon>Magnoliopsida</taxon>
        <taxon>Liliopsida</taxon>
        <taxon>Asparagales</taxon>
        <taxon>Orchidaceae</taxon>
        <taxon>Epidendroideae</taxon>
        <taxon>Malaxideae</taxon>
        <taxon>Dendrobiinae</taxon>
        <taxon>Dendrobium</taxon>
    </lineage>
</organism>
<reference evidence="2 3" key="1">
    <citation type="journal article" date="2021" name="Hortic Res">
        <title>Chromosome-scale assembly of the Dendrobium chrysotoxum genome enhances the understanding of orchid evolution.</title>
        <authorList>
            <person name="Zhang Y."/>
            <person name="Zhang G.Q."/>
            <person name="Zhang D."/>
            <person name="Liu X.D."/>
            <person name="Xu X.Y."/>
            <person name="Sun W.H."/>
            <person name="Yu X."/>
            <person name="Zhu X."/>
            <person name="Wang Z.W."/>
            <person name="Zhao X."/>
            <person name="Zhong W.Y."/>
            <person name="Chen H."/>
            <person name="Yin W.L."/>
            <person name="Huang T."/>
            <person name="Niu S.C."/>
            <person name="Liu Z.J."/>
        </authorList>
    </citation>
    <scope>NUCLEOTIDE SEQUENCE [LARGE SCALE GENOMIC DNA]</scope>
    <source>
        <strain evidence="2">Lindl</strain>
    </source>
</reference>
<proteinExistence type="predicted"/>
<feature type="compositionally biased region" description="Polar residues" evidence="1">
    <location>
        <begin position="108"/>
        <end position="121"/>
    </location>
</feature>